<evidence type="ECO:0000256" key="9">
    <source>
        <dbReference type="ARBA" id="ARBA00023065"/>
    </source>
</evidence>
<evidence type="ECO:0000256" key="5">
    <source>
        <dbReference type="ARBA" id="ARBA00022692"/>
    </source>
</evidence>
<dbReference type="GO" id="GO:0015193">
    <property type="term" value="F:L-proline transmembrane transporter activity"/>
    <property type="evidence" value="ECO:0007669"/>
    <property type="project" value="TreeGrafter"/>
</dbReference>
<sequence>MHLIDYTIVVIYLLAIVLFGIFLQRKASAGIDSYFLGDRNMPWWVLGASGMASNTDIAGTMLITALVYALGTKGFFLELRGGIALILAMFMIFMGKWNRRAQVMTLAEWMHLRFGVGREGNIARIVSAVAAIILTIGRISYFAIGGGKFLGEFITVDARLASILIIFLALIYTVLSGFYGVVLTDLFQGVLIFVAIIYICAIALQLPPLPETFAISIPGTEQLHEWNFSEWSSIFPSMEVDLPGDYGRFNLFGAILCFYLLKVLMEGFGGIGGYMMQRYFAAKSDREVGLMSLWWIFLLSFRWPLVTAFAILGINYGITNQVIPDPELVLPTVIATYLLVGIKGLVLACFIAAGMSTFDSLINGGAAYWVKDIYQAYLNPQADNRKLLAQSRWASVIIVMVGLLFSFSISNINEIWGWLTLGLGTGLAVPLLLRWYWWRFNGYGFATGIAAGMVAAIVTKAIVLPSFPNLQLAEFIQFLIPSSCSLAGCIAGTLLTPATERSVLENFYTVTRPFGFWKPIAVNIPRNLTVNIALENRRDLLATAIAIPWQIVLCLTGIMFMMKRWDNFLILSLLLLVLSICLYFVWYRYLYGSQNSKVKS</sequence>
<feature type="transmembrane region" description="Helical" evidence="14">
    <location>
        <begin position="288"/>
        <end position="314"/>
    </location>
</feature>
<comment type="caution">
    <text evidence="15">The sequence shown here is derived from an EMBL/GenBank/DDBJ whole genome shotgun (WGS) entry which is preliminary data.</text>
</comment>
<feature type="transmembrane region" description="Helical" evidence="14">
    <location>
        <begin position="189"/>
        <end position="206"/>
    </location>
</feature>
<dbReference type="GO" id="GO:0005886">
    <property type="term" value="C:plasma membrane"/>
    <property type="evidence" value="ECO:0007669"/>
    <property type="project" value="UniProtKB-SubCell"/>
</dbReference>
<feature type="transmembrane region" description="Helical" evidence="14">
    <location>
        <begin position="393"/>
        <end position="409"/>
    </location>
</feature>
<evidence type="ECO:0000256" key="6">
    <source>
        <dbReference type="ARBA" id="ARBA00022847"/>
    </source>
</evidence>
<comment type="subcellular location">
    <subcellularLocation>
        <location evidence="1">Cell membrane</location>
        <topology evidence="1">Multi-pass membrane protein</topology>
    </subcellularLocation>
</comment>
<evidence type="ECO:0000256" key="8">
    <source>
        <dbReference type="ARBA" id="ARBA00023053"/>
    </source>
</evidence>
<dbReference type="OrthoDB" id="9810181at2"/>
<evidence type="ECO:0000256" key="12">
    <source>
        <dbReference type="ARBA" id="ARBA00033708"/>
    </source>
</evidence>
<feature type="transmembrane region" description="Helical" evidence="14">
    <location>
        <begin position="122"/>
        <end position="141"/>
    </location>
</feature>
<feature type="transmembrane region" description="Helical" evidence="14">
    <location>
        <begin position="443"/>
        <end position="463"/>
    </location>
</feature>
<feature type="transmembrane region" description="Helical" evidence="14">
    <location>
        <begin position="475"/>
        <end position="495"/>
    </location>
</feature>
<feature type="transmembrane region" description="Helical" evidence="14">
    <location>
        <begin position="334"/>
        <end position="353"/>
    </location>
</feature>
<dbReference type="Gene3D" id="1.20.1730.10">
    <property type="entry name" value="Sodium/glucose cotransporter"/>
    <property type="match status" value="1"/>
</dbReference>
<keyword evidence="16" id="KW-1185">Reference proteome</keyword>
<keyword evidence="6" id="KW-0769">Symport</keyword>
<evidence type="ECO:0000256" key="3">
    <source>
        <dbReference type="ARBA" id="ARBA00022448"/>
    </source>
</evidence>
<feature type="transmembrane region" description="Helical" evidence="14">
    <location>
        <begin position="540"/>
        <end position="562"/>
    </location>
</feature>
<evidence type="ECO:0000256" key="11">
    <source>
        <dbReference type="ARBA" id="ARBA00023201"/>
    </source>
</evidence>
<gene>
    <name evidence="15" type="ORF">D5R40_18635</name>
</gene>
<evidence type="ECO:0000256" key="1">
    <source>
        <dbReference type="ARBA" id="ARBA00004651"/>
    </source>
</evidence>
<accession>A0A3N6P9I0</accession>
<dbReference type="EMBL" id="RCBY01000111">
    <property type="protein sequence ID" value="RQH37031.1"/>
    <property type="molecule type" value="Genomic_DNA"/>
</dbReference>
<dbReference type="Pfam" id="PF00474">
    <property type="entry name" value="SSF"/>
    <property type="match status" value="1"/>
</dbReference>
<evidence type="ECO:0000256" key="13">
    <source>
        <dbReference type="RuleBase" id="RU362091"/>
    </source>
</evidence>
<evidence type="ECO:0000256" key="7">
    <source>
        <dbReference type="ARBA" id="ARBA00022989"/>
    </source>
</evidence>
<dbReference type="AlphaFoldDB" id="A0A3N6P9I0"/>
<dbReference type="GO" id="GO:0005298">
    <property type="term" value="F:proline:sodium symporter activity"/>
    <property type="evidence" value="ECO:0007669"/>
    <property type="project" value="TreeGrafter"/>
</dbReference>
<keyword evidence="3" id="KW-0813">Transport</keyword>
<organism evidence="15 16">
    <name type="scientific">Okeania hirsuta</name>
    <dbReference type="NCBI Taxonomy" id="1458930"/>
    <lineage>
        <taxon>Bacteria</taxon>
        <taxon>Bacillati</taxon>
        <taxon>Cyanobacteriota</taxon>
        <taxon>Cyanophyceae</taxon>
        <taxon>Oscillatoriophycideae</taxon>
        <taxon>Oscillatoriales</taxon>
        <taxon>Microcoleaceae</taxon>
        <taxon>Okeania</taxon>
    </lineage>
</organism>
<evidence type="ECO:0000256" key="2">
    <source>
        <dbReference type="ARBA" id="ARBA00006434"/>
    </source>
</evidence>
<evidence type="ECO:0000256" key="4">
    <source>
        <dbReference type="ARBA" id="ARBA00022475"/>
    </source>
</evidence>
<dbReference type="InterPro" id="IPR001734">
    <property type="entry name" value="Na/solute_symporter"/>
</dbReference>
<keyword evidence="10 14" id="KW-0472">Membrane</keyword>
<keyword evidence="4" id="KW-1003">Cell membrane</keyword>
<dbReference type="InterPro" id="IPR050277">
    <property type="entry name" value="Sodium:Solute_Symporter"/>
</dbReference>
<protein>
    <submittedName>
        <fullName evidence="15">Sodium:solute symporter</fullName>
    </submittedName>
</protein>
<dbReference type="Proteomes" id="UP000269154">
    <property type="component" value="Unassembled WGS sequence"/>
</dbReference>
<dbReference type="GO" id="GO:0015824">
    <property type="term" value="P:proline transport"/>
    <property type="evidence" value="ECO:0007669"/>
    <property type="project" value="TreeGrafter"/>
</dbReference>
<keyword evidence="11" id="KW-0739">Sodium transport</keyword>
<name>A0A3N6P9I0_9CYAN</name>
<dbReference type="PANTHER" id="PTHR48086:SF3">
    <property type="entry name" value="SODIUM_PROLINE SYMPORTER"/>
    <property type="match status" value="1"/>
</dbReference>
<keyword evidence="7 14" id="KW-1133">Transmembrane helix</keyword>
<comment type="similarity">
    <text evidence="2 13">Belongs to the sodium:solute symporter (SSF) (TC 2.A.21) family.</text>
</comment>
<feature type="transmembrane region" description="Helical" evidence="14">
    <location>
        <begin position="251"/>
        <end position="276"/>
    </location>
</feature>
<feature type="transmembrane region" description="Helical" evidence="14">
    <location>
        <begin position="43"/>
        <end position="69"/>
    </location>
</feature>
<feature type="transmembrane region" description="Helical" evidence="14">
    <location>
        <begin position="161"/>
        <end position="182"/>
    </location>
</feature>
<evidence type="ECO:0000313" key="16">
    <source>
        <dbReference type="Proteomes" id="UP000269154"/>
    </source>
</evidence>
<keyword evidence="8" id="KW-0915">Sodium</keyword>
<dbReference type="InterPro" id="IPR038377">
    <property type="entry name" value="Na/Glc_symporter_sf"/>
</dbReference>
<reference evidence="15 16" key="1">
    <citation type="journal article" date="2018" name="ACS Chem. Biol.">
        <title>Ketoreductase domain dysfunction expands chemodiversity: malyngamide biosynthesis in the cyanobacterium Okeania hirsuta.</title>
        <authorList>
            <person name="Moss N.A."/>
            <person name="Leao T."/>
            <person name="Rankin M."/>
            <person name="McCullough T.M."/>
            <person name="Qu P."/>
            <person name="Korobeynikov A."/>
            <person name="Smith J.L."/>
            <person name="Gerwick L."/>
            <person name="Gerwick W.H."/>
        </authorList>
    </citation>
    <scope>NUCLEOTIDE SEQUENCE [LARGE SCALE GENOMIC DNA]</scope>
    <source>
        <strain evidence="15 16">PAB10Feb10-1</strain>
    </source>
</reference>
<keyword evidence="9" id="KW-0406">Ion transport</keyword>
<feature type="transmembrane region" description="Helical" evidence="14">
    <location>
        <begin position="415"/>
        <end position="436"/>
    </location>
</feature>
<feature type="transmembrane region" description="Helical" evidence="14">
    <location>
        <begin position="6"/>
        <end position="23"/>
    </location>
</feature>
<feature type="transmembrane region" description="Helical" evidence="14">
    <location>
        <begin position="75"/>
        <end position="94"/>
    </location>
</feature>
<evidence type="ECO:0000256" key="10">
    <source>
        <dbReference type="ARBA" id="ARBA00023136"/>
    </source>
</evidence>
<dbReference type="PANTHER" id="PTHR48086">
    <property type="entry name" value="SODIUM/PROLINE SYMPORTER-RELATED"/>
    <property type="match status" value="1"/>
</dbReference>
<evidence type="ECO:0000313" key="15">
    <source>
        <dbReference type="EMBL" id="RQH37031.1"/>
    </source>
</evidence>
<feature type="transmembrane region" description="Helical" evidence="14">
    <location>
        <begin position="568"/>
        <end position="590"/>
    </location>
</feature>
<comment type="catalytic activity">
    <reaction evidence="12">
        <text>L-proline(in) + Na(+)(in) = L-proline(out) + Na(+)(out)</text>
        <dbReference type="Rhea" id="RHEA:28967"/>
        <dbReference type="ChEBI" id="CHEBI:29101"/>
        <dbReference type="ChEBI" id="CHEBI:60039"/>
    </reaction>
</comment>
<evidence type="ECO:0000256" key="14">
    <source>
        <dbReference type="SAM" id="Phobius"/>
    </source>
</evidence>
<keyword evidence="5 14" id="KW-0812">Transmembrane</keyword>
<proteinExistence type="inferred from homology"/>
<dbReference type="PROSITE" id="PS50283">
    <property type="entry name" value="NA_SOLUT_SYMP_3"/>
    <property type="match status" value="1"/>
</dbReference>